<evidence type="ECO:0000313" key="1">
    <source>
        <dbReference type="EMBL" id="PNR33141.1"/>
    </source>
</evidence>
<dbReference type="Proteomes" id="UP000006727">
    <property type="component" value="Chromosome 20"/>
</dbReference>
<dbReference type="PaxDb" id="3218-PP1S94_119V6.1"/>
<evidence type="ECO:0000313" key="3">
    <source>
        <dbReference type="Proteomes" id="UP000006727"/>
    </source>
</evidence>
<dbReference type="EMBL" id="ABEU02000020">
    <property type="protein sequence ID" value="PNR33141.1"/>
    <property type="molecule type" value="Genomic_DNA"/>
</dbReference>
<proteinExistence type="predicted"/>
<dbReference type="AlphaFoldDB" id="A0A2K1IV37"/>
<gene>
    <name evidence="1" type="ORF">PHYPA_025084</name>
</gene>
<reference evidence="1 3" key="2">
    <citation type="journal article" date="2018" name="Plant J.">
        <title>The Physcomitrella patens chromosome-scale assembly reveals moss genome structure and evolution.</title>
        <authorList>
            <person name="Lang D."/>
            <person name="Ullrich K.K."/>
            <person name="Murat F."/>
            <person name="Fuchs J."/>
            <person name="Jenkins J."/>
            <person name="Haas F.B."/>
            <person name="Piednoel M."/>
            <person name="Gundlach H."/>
            <person name="Van Bel M."/>
            <person name="Meyberg R."/>
            <person name="Vives C."/>
            <person name="Morata J."/>
            <person name="Symeonidi A."/>
            <person name="Hiss M."/>
            <person name="Muchero W."/>
            <person name="Kamisugi Y."/>
            <person name="Saleh O."/>
            <person name="Blanc G."/>
            <person name="Decker E.L."/>
            <person name="van Gessel N."/>
            <person name="Grimwood J."/>
            <person name="Hayes R.D."/>
            <person name="Graham S.W."/>
            <person name="Gunter L.E."/>
            <person name="McDaniel S.F."/>
            <person name="Hoernstein S.N.W."/>
            <person name="Larsson A."/>
            <person name="Li F.W."/>
            <person name="Perroud P.F."/>
            <person name="Phillips J."/>
            <person name="Ranjan P."/>
            <person name="Rokshar D.S."/>
            <person name="Rothfels C.J."/>
            <person name="Schneider L."/>
            <person name="Shu S."/>
            <person name="Stevenson D.W."/>
            <person name="Thummler F."/>
            <person name="Tillich M."/>
            <person name="Villarreal Aguilar J.C."/>
            <person name="Widiez T."/>
            <person name="Wong G.K."/>
            <person name="Wymore A."/>
            <person name="Zhang Y."/>
            <person name="Zimmer A.D."/>
            <person name="Quatrano R.S."/>
            <person name="Mayer K.F.X."/>
            <person name="Goodstein D."/>
            <person name="Casacuberta J.M."/>
            <person name="Vandepoele K."/>
            <person name="Reski R."/>
            <person name="Cuming A.C."/>
            <person name="Tuskan G.A."/>
            <person name="Maumus F."/>
            <person name="Salse J."/>
            <person name="Schmutz J."/>
            <person name="Rensing S.A."/>
        </authorList>
    </citation>
    <scope>NUCLEOTIDE SEQUENCE [LARGE SCALE GENOMIC DNA]</scope>
    <source>
        <strain evidence="2 3">cv. Gransden 2004</strain>
    </source>
</reference>
<evidence type="ECO:0000313" key="2">
    <source>
        <dbReference type="EnsemblPlants" id="Pp3c20_13280V3.1"/>
    </source>
</evidence>
<organism evidence="1">
    <name type="scientific">Physcomitrium patens</name>
    <name type="common">Spreading-leaved earth moss</name>
    <name type="synonym">Physcomitrella patens</name>
    <dbReference type="NCBI Taxonomy" id="3218"/>
    <lineage>
        <taxon>Eukaryota</taxon>
        <taxon>Viridiplantae</taxon>
        <taxon>Streptophyta</taxon>
        <taxon>Embryophyta</taxon>
        <taxon>Bryophyta</taxon>
        <taxon>Bryophytina</taxon>
        <taxon>Bryopsida</taxon>
        <taxon>Funariidae</taxon>
        <taxon>Funariales</taxon>
        <taxon>Funariaceae</taxon>
        <taxon>Physcomitrium</taxon>
    </lineage>
</organism>
<keyword evidence="3" id="KW-1185">Reference proteome</keyword>
<protein>
    <submittedName>
        <fullName evidence="1 2">Uncharacterized protein</fullName>
    </submittedName>
</protein>
<dbReference type="EnsemblPlants" id="Pp3c20_13280V3.1">
    <property type="protein sequence ID" value="Pp3c20_13280V3.1"/>
    <property type="gene ID" value="Pp3c20_13280"/>
</dbReference>
<sequence length="421" mass="48423">MMEADVRRNNLLKEKVAVLEFKINKLGIAGRAYYEASKIKLRRNRYLIRAARTQNMLLHSALFILEQKEMVSRKEASNLIGIRKQASDLRIKFDSLRKKSITNQIHKHFTITSLLKKITKEKVVRQSAVGFVQLAKQITDTRATEIQCADVLDPNTPPLITIRWLDIRLEAIFRKTKNTHVLEKHYESLLIPMREEHTLYNFQLESLTNIIALKNNHIMQLKMVMCDGIKSRDQAKAELEDVGMSKAEQIKLNGLIVNLKEVMEVDTMRAMYQQLLFQQKQILYLEQVKAELILTLQKLRNEAPIPATHKRRSTFRLEEVGGIAASVKESMQRLTVQTAQKDTFPLELLVEGTHKLISLIHQRTADMEEMETNAVPEKLVLAETESKLVFLLKGLDRKVKFLESMKAKQIAKAVKPSTSMG</sequence>
<reference evidence="2" key="3">
    <citation type="submission" date="2020-12" db="UniProtKB">
        <authorList>
            <consortium name="EnsemblPlants"/>
        </authorList>
    </citation>
    <scope>IDENTIFICATION</scope>
</reference>
<accession>A0A2K1IV37</accession>
<name>A0A2K1IV37_PHYPA</name>
<dbReference type="Gramene" id="Pp3c20_13280V3.1">
    <property type="protein sequence ID" value="Pp3c20_13280V3.1"/>
    <property type="gene ID" value="Pp3c20_13280"/>
</dbReference>
<reference evidence="1 3" key="1">
    <citation type="journal article" date="2008" name="Science">
        <title>The Physcomitrella genome reveals evolutionary insights into the conquest of land by plants.</title>
        <authorList>
            <person name="Rensing S."/>
            <person name="Lang D."/>
            <person name="Zimmer A."/>
            <person name="Terry A."/>
            <person name="Salamov A."/>
            <person name="Shapiro H."/>
            <person name="Nishiyama T."/>
            <person name="Perroud P.-F."/>
            <person name="Lindquist E."/>
            <person name="Kamisugi Y."/>
            <person name="Tanahashi T."/>
            <person name="Sakakibara K."/>
            <person name="Fujita T."/>
            <person name="Oishi K."/>
            <person name="Shin-I T."/>
            <person name="Kuroki Y."/>
            <person name="Toyoda A."/>
            <person name="Suzuki Y."/>
            <person name="Hashimoto A."/>
            <person name="Yamaguchi K."/>
            <person name="Sugano A."/>
            <person name="Kohara Y."/>
            <person name="Fujiyama A."/>
            <person name="Anterola A."/>
            <person name="Aoki S."/>
            <person name="Ashton N."/>
            <person name="Barbazuk W.B."/>
            <person name="Barker E."/>
            <person name="Bennetzen J."/>
            <person name="Bezanilla M."/>
            <person name="Blankenship R."/>
            <person name="Cho S.H."/>
            <person name="Dutcher S."/>
            <person name="Estelle M."/>
            <person name="Fawcett J.A."/>
            <person name="Gundlach H."/>
            <person name="Hanada K."/>
            <person name="Heyl A."/>
            <person name="Hicks K.A."/>
            <person name="Hugh J."/>
            <person name="Lohr M."/>
            <person name="Mayer K."/>
            <person name="Melkozernov A."/>
            <person name="Murata T."/>
            <person name="Nelson D."/>
            <person name="Pils B."/>
            <person name="Prigge M."/>
            <person name="Reiss B."/>
            <person name="Renner T."/>
            <person name="Rombauts S."/>
            <person name="Rushton P."/>
            <person name="Sanderfoot A."/>
            <person name="Schween G."/>
            <person name="Shiu S.-H."/>
            <person name="Stueber K."/>
            <person name="Theodoulou F.L."/>
            <person name="Tu H."/>
            <person name="Van de Peer Y."/>
            <person name="Verrier P.J."/>
            <person name="Waters E."/>
            <person name="Wood A."/>
            <person name="Yang L."/>
            <person name="Cove D."/>
            <person name="Cuming A."/>
            <person name="Hasebe M."/>
            <person name="Lucas S."/>
            <person name="Mishler D.B."/>
            <person name="Reski R."/>
            <person name="Grigoriev I."/>
            <person name="Quatrano R.S."/>
            <person name="Boore J.L."/>
        </authorList>
    </citation>
    <scope>NUCLEOTIDE SEQUENCE [LARGE SCALE GENOMIC DNA]</scope>
    <source>
        <strain evidence="2 3">cv. Gransden 2004</strain>
    </source>
</reference>
<dbReference type="InParanoid" id="A0A2K1IV37"/>
<dbReference type="STRING" id="3218.A0A2K1IV37"/>